<dbReference type="EMBL" id="JARKIF010000004">
    <property type="protein sequence ID" value="KAJ7641645.1"/>
    <property type="molecule type" value="Genomic_DNA"/>
</dbReference>
<dbReference type="InterPro" id="IPR032675">
    <property type="entry name" value="LRR_dom_sf"/>
</dbReference>
<name>A0AAD7FVN7_9AGAR</name>
<dbReference type="Proteomes" id="UP001221142">
    <property type="component" value="Unassembled WGS sequence"/>
</dbReference>
<dbReference type="AlphaFoldDB" id="A0AAD7FVN7"/>
<feature type="compositionally biased region" description="Polar residues" evidence="1">
    <location>
        <begin position="295"/>
        <end position="306"/>
    </location>
</feature>
<organism evidence="2 3">
    <name type="scientific">Roridomyces roridus</name>
    <dbReference type="NCBI Taxonomy" id="1738132"/>
    <lineage>
        <taxon>Eukaryota</taxon>
        <taxon>Fungi</taxon>
        <taxon>Dikarya</taxon>
        <taxon>Basidiomycota</taxon>
        <taxon>Agaricomycotina</taxon>
        <taxon>Agaricomycetes</taxon>
        <taxon>Agaricomycetidae</taxon>
        <taxon>Agaricales</taxon>
        <taxon>Marasmiineae</taxon>
        <taxon>Mycenaceae</taxon>
        <taxon>Roridomyces</taxon>
    </lineage>
</organism>
<feature type="region of interest" description="Disordered" evidence="1">
    <location>
        <begin position="287"/>
        <end position="306"/>
    </location>
</feature>
<evidence type="ECO:0000313" key="3">
    <source>
        <dbReference type="Proteomes" id="UP001221142"/>
    </source>
</evidence>
<dbReference type="Gene3D" id="3.80.10.10">
    <property type="entry name" value="Ribonuclease Inhibitor"/>
    <property type="match status" value="1"/>
</dbReference>
<evidence type="ECO:0000313" key="2">
    <source>
        <dbReference type="EMBL" id="KAJ7641645.1"/>
    </source>
</evidence>
<sequence>MEIASEIFTQCLPPHPRPGIHRVPGIFLHVCHAWASIATSTPTLWATIRIDFPCANGSEKTVEGWLERAGSCALDITLAGFIHPEVVSMIWRWSEQLETLQILLAETERVDEDDYASGVREFLGGMDPGFLPSLKTLVVRCEDRVGCLWSEILDLLRGSPNLADAVLDCIDALDEVDESMEEVVLPNLRRMTFGRHSGLPVGNDELLKVITAPQLETLTLAMERVDDDDLTSFLLRSSPPLQDLILAKCRLLAMERGLSTVARLGLWSPHPRELILVQAVGPAAFHSGLTPQPPTSGSSFRLYSYD</sequence>
<protein>
    <recommendedName>
        <fullName evidence="4">F-box domain-containing protein</fullName>
    </recommendedName>
</protein>
<evidence type="ECO:0000256" key="1">
    <source>
        <dbReference type="SAM" id="MobiDB-lite"/>
    </source>
</evidence>
<comment type="caution">
    <text evidence="2">The sequence shown here is derived from an EMBL/GenBank/DDBJ whole genome shotgun (WGS) entry which is preliminary data.</text>
</comment>
<gene>
    <name evidence="2" type="ORF">FB45DRAFT_360345</name>
</gene>
<keyword evidence="3" id="KW-1185">Reference proteome</keyword>
<evidence type="ECO:0008006" key="4">
    <source>
        <dbReference type="Google" id="ProtNLM"/>
    </source>
</evidence>
<accession>A0AAD7FVN7</accession>
<reference evidence="2" key="1">
    <citation type="submission" date="2023-03" db="EMBL/GenBank/DDBJ databases">
        <title>Massive genome expansion in bonnet fungi (Mycena s.s.) driven by repeated elements and novel gene families across ecological guilds.</title>
        <authorList>
            <consortium name="Lawrence Berkeley National Laboratory"/>
            <person name="Harder C.B."/>
            <person name="Miyauchi S."/>
            <person name="Viragh M."/>
            <person name="Kuo A."/>
            <person name="Thoen E."/>
            <person name="Andreopoulos B."/>
            <person name="Lu D."/>
            <person name="Skrede I."/>
            <person name="Drula E."/>
            <person name="Henrissat B."/>
            <person name="Morin E."/>
            <person name="Kohler A."/>
            <person name="Barry K."/>
            <person name="LaButti K."/>
            <person name="Morin E."/>
            <person name="Salamov A."/>
            <person name="Lipzen A."/>
            <person name="Mereny Z."/>
            <person name="Hegedus B."/>
            <person name="Baldrian P."/>
            <person name="Stursova M."/>
            <person name="Weitz H."/>
            <person name="Taylor A."/>
            <person name="Grigoriev I.V."/>
            <person name="Nagy L.G."/>
            <person name="Martin F."/>
            <person name="Kauserud H."/>
        </authorList>
    </citation>
    <scope>NUCLEOTIDE SEQUENCE</scope>
    <source>
        <strain evidence="2">9284</strain>
    </source>
</reference>
<proteinExistence type="predicted"/>